<proteinExistence type="predicted"/>
<evidence type="ECO:0000313" key="2">
    <source>
        <dbReference type="Proteomes" id="UP000190105"/>
    </source>
</evidence>
<evidence type="ECO:0000313" key="1">
    <source>
        <dbReference type="EMBL" id="SKA99825.1"/>
    </source>
</evidence>
<gene>
    <name evidence="1" type="ORF">SAMN05443428_13820</name>
</gene>
<protein>
    <recommendedName>
        <fullName evidence="3">Helix-turn-helix domain-containing protein</fullName>
    </recommendedName>
</protein>
<dbReference type="OrthoDB" id="1756845at2"/>
<dbReference type="RefSeq" id="WP_078697764.1">
    <property type="nucleotide sequence ID" value="NZ_FUYH01000038.1"/>
</dbReference>
<name>A0A1T4YF22_9CLOT</name>
<reference evidence="2" key="1">
    <citation type="submission" date="2017-02" db="EMBL/GenBank/DDBJ databases">
        <authorList>
            <person name="Varghese N."/>
            <person name="Submissions S."/>
        </authorList>
    </citation>
    <scope>NUCLEOTIDE SEQUENCE [LARGE SCALE GENOMIC DNA]</scope>
    <source>
        <strain evidence="2">USBA 833</strain>
    </source>
</reference>
<dbReference type="Proteomes" id="UP000190105">
    <property type="component" value="Unassembled WGS sequence"/>
</dbReference>
<evidence type="ECO:0008006" key="3">
    <source>
        <dbReference type="Google" id="ProtNLM"/>
    </source>
</evidence>
<sequence>MYQFNSKEELKKFLSEEIINTAEAVQILNCTRQNIDDLVKRGKLVPIKIFPRDRLFFKSDILERLK</sequence>
<keyword evidence="2" id="KW-1185">Reference proteome</keyword>
<accession>A0A1T4YF22</accession>
<organism evidence="1 2">
    <name type="scientific">Caloramator quimbayensis</name>
    <dbReference type="NCBI Taxonomy" id="1147123"/>
    <lineage>
        <taxon>Bacteria</taxon>
        <taxon>Bacillati</taxon>
        <taxon>Bacillota</taxon>
        <taxon>Clostridia</taxon>
        <taxon>Eubacteriales</taxon>
        <taxon>Clostridiaceae</taxon>
        <taxon>Caloramator</taxon>
    </lineage>
</organism>
<dbReference type="AlphaFoldDB" id="A0A1T4YF22"/>
<dbReference type="EMBL" id="FUYH01000038">
    <property type="protein sequence ID" value="SKA99825.1"/>
    <property type="molecule type" value="Genomic_DNA"/>
</dbReference>